<dbReference type="EMBL" id="CP012669">
    <property type="protein sequence ID" value="ALE16220.1"/>
    <property type="molecule type" value="Genomic_DNA"/>
</dbReference>
<dbReference type="RefSeq" id="WP_061923340.1">
    <property type="nucleotide sequence ID" value="NZ_CP012669.1"/>
</dbReference>
<reference evidence="4 5" key="1">
    <citation type="submission" date="2015-09" db="EMBL/GenBank/DDBJ databases">
        <title>Complete genome sequence of a benzo[a]pyrene-degrading bacterium Altererythrobacter epoxidivorans CGMCC 1.7731T.</title>
        <authorList>
            <person name="Li Z."/>
            <person name="Cheng H."/>
            <person name="Huo Y."/>
            <person name="Xu X."/>
        </authorList>
    </citation>
    <scope>NUCLEOTIDE SEQUENCE [LARGE SCALE GENOMIC DNA]</scope>
    <source>
        <strain evidence="4 5">CGMCC 1.7731</strain>
    </source>
</reference>
<feature type="domain" description="NAD-dependent epimerase/dehydratase" evidence="3">
    <location>
        <begin position="5"/>
        <end position="244"/>
    </location>
</feature>
<proteinExistence type="inferred from homology"/>
<dbReference type="STRING" id="361183.AMC99_00917"/>
<dbReference type="OrthoDB" id="9778052at2"/>
<dbReference type="EC" id="5.1.3.2" evidence="4"/>
<sequence>MADTVLVTGGTGYIGGEVIDQLLAAGKTVHTTVRNKAKSEARLRERWPDAGERLKVFQADLMSDDGWAEANVGCDAVAHVASPFPLGVPKDKDELVIPAREGTLRALKFAKEAGITRFVQTSSAAAIAYGQPEKDHFDYTDWTNLAAGVPPYIESKTVAERAARDWVALHAPDMIFCSVNPVAVFGPVENDDLSTSVEMVKQLIDGTIPALPNMGICITDVRDVARAHVAAIEGPAEKVRGERFPTSTDFLWIEEMAKIARERAPEHSRKVATRRMPDWVVKLLAPFVPAMKQVKGELGNVRNVSGKHTEEVLGFTFIDPAQTIEDTVRSLVDKGIVKV</sequence>
<keyword evidence="5" id="KW-1185">Reference proteome</keyword>
<dbReference type="PATRIC" id="fig|361183.4.peg.899"/>
<name>A0A0M4MSQ4_9SPHN</name>
<evidence type="ECO:0000313" key="5">
    <source>
        <dbReference type="Proteomes" id="UP000057938"/>
    </source>
</evidence>
<dbReference type="GO" id="GO:0003978">
    <property type="term" value="F:UDP-glucose 4-epimerase activity"/>
    <property type="evidence" value="ECO:0007669"/>
    <property type="project" value="UniProtKB-EC"/>
</dbReference>
<accession>A0A0M4MSQ4</accession>
<dbReference type="GO" id="GO:0016616">
    <property type="term" value="F:oxidoreductase activity, acting on the CH-OH group of donors, NAD or NADP as acceptor"/>
    <property type="evidence" value="ECO:0007669"/>
    <property type="project" value="TreeGrafter"/>
</dbReference>
<dbReference type="PANTHER" id="PTHR10366">
    <property type="entry name" value="NAD DEPENDENT EPIMERASE/DEHYDRATASE"/>
    <property type="match status" value="1"/>
</dbReference>
<dbReference type="Proteomes" id="UP000057938">
    <property type="component" value="Chromosome"/>
</dbReference>
<dbReference type="SUPFAM" id="SSF51735">
    <property type="entry name" value="NAD(P)-binding Rossmann-fold domains"/>
    <property type="match status" value="1"/>
</dbReference>
<dbReference type="InterPro" id="IPR050425">
    <property type="entry name" value="NAD(P)_dehydrat-like"/>
</dbReference>
<dbReference type="KEGG" id="aep:AMC99_00917"/>
<dbReference type="InterPro" id="IPR036291">
    <property type="entry name" value="NAD(P)-bd_dom_sf"/>
</dbReference>
<evidence type="ECO:0000313" key="4">
    <source>
        <dbReference type="EMBL" id="ALE16220.1"/>
    </source>
</evidence>
<comment type="similarity">
    <text evidence="2">Belongs to the NAD(P)-dependent epimerase/dehydratase family. Dihydroflavonol-4-reductase subfamily.</text>
</comment>
<protein>
    <submittedName>
        <fullName evidence="4">UDP-glucose 4-epimerase</fullName>
        <ecNumber evidence="4">5.1.3.2</ecNumber>
    </submittedName>
</protein>
<dbReference type="AlphaFoldDB" id="A0A0M4MSQ4"/>
<dbReference type="Pfam" id="PF01370">
    <property type="entry name" value="Epimerase"/>
    <property type="match status" value="1"/>
</dbReference>
<keyword evidence="4" id="KW-0413">Isomerase</keyword>
<keyword evidence="1" id="KW-0560">Oxidoreductase</keyword>
<dbReference type="Gene3D" id="3.40.50.720">
    <property type="entry name" value="NAD(P)-binding Rossmann-like Domain"/>
    <property type="match status" value="1"/>
</dbReference>
<evidence type="ECO:0000256" key="1">
    <source>
        <dbReference type="ARBA" id="ARBA00023002"/>
    </source>
</evidence>
<evidence type="ECO:0000259" key="3">
    <source>
        <dbReference type="Pfam" id="PF01370"/>
    </source>
</evidence>
<evidence type="ECO:0000256" key="2">
    <source>
        <dbReference type="ARBA" id="ARBA00023445"/>
    </source>
</evidence>
<dbReference type="InterPro" id="IPR001509">
    <property type="entry name" value="Epimerase_deHydtase"/>
</dbReference>
<gene>
    <name evidence="4" type="ORF">AMC99_00917</name>
</gene>
<organism evidence="4 5">
    <name type="scientific">Altererythrobacter epoxidivorans</name>
    <dbReference type="NCBI Taxonomy" id="361183"/>
    <lineage>
        <taxon>Bacteria</taxon>
        <taxon>Pseudomonadati</taxon>
        <taxon>Pseudomonadota</taxon>
        <taxon>Alphaproteobacteria</taxon>
        <taxon>Sphingomonadales</taxon>
        <taxon>Erythrobacteraceae</taxon>
        <taxon>Altererythrobacter</taxon>
    </lineage>
</organism>
<dbReference type="PANTHER" id="PTHR10366:SF564">
    <property type="entry name" value="STEROL-4-ALPHA-CARBOXYLATE 3-DEHYDROGENASE, DECARBOXYLATING"/>
    <property type="match status" value="1"/>
</dbReference>